<dbReference type="Gene3D" id="1.10.150.130">
    <property type="match status" value="1"/>
</dbReference>
<evidence type="ECO:0000259" key="7">
    <source>
        <dbReference type="PROSITE" id="PS51900"/>
    </source>
</evidence>
<feature type="region of interest" description="Disordered" evidence="5">
    <location>
        <begin position="474"/>
        <end position="496"/>
    </location>
</feature>
<dbReference type="Gene3D" id="1.10.443.10">
    <property type="entry name" value="Intergrase catalytic core"/>
    <property type="match status" value="1"/>
</dbReference>
<dbReference type="InterPro" id="IPR050090">
    <property type="entry name" value="Tyrosine_recombinase_XerCD"/>
</dbReference>
<dbReference type="InterPro" id="IPR044068">
    <property type="entry name" value="CB"/>
</dbReference>
<keyword evidence="9" id="KW-1185">Reference proteome</keyword>
<dbReference type="InterPro" id="IPR010998">
    <property type="entry name" value="Integrase_recombinase_N"/>
</dbReference>
<evidence type="ECO:0000256" key="4">
    <source>
        <dbReference type="PROSITE-ProRule" id="PRU01248"/>
    </source>
</evidence>
<dbReference type="GO" id="GO:0015074">
    <property type="term" value="P:DNA integration"/>
    <property type="evidence" value="ECO:0007669"/>
    <property type="project" value="UniProtKB-KW"/>
</dbReference>
<organism evidence="8 9">
    <name type="scientific">Saccharopolyspora shandongensis</name>
    <dbReference type="NCBI Taxonomy" id="418495"/>
    <lineage>
        <taxon>Bacteria</taxon>
        <taxon>Bacillati</taxon>
        <taxon>Actinomycetota</taxon>
        <taxon>Actinomycetes</taxon>
        <taxon>Pseudonocardiales</taxon>
        <taxon>Pseudonocardiaceae</taxon>
        <taxon>Saccharopolyspora</taxon>
    </lineage>
</organism>
<feature type="domain" description="Tyr recombinase" evidence="6">
    <location>
        <begin position="182"/>
        <end position="427"/>
    </location>
</feature>
<feature type="domain" description="Core-binding (CB)" evidence="7">
    <location>
        <begin position="78"/>
        <end position="161"/>
    </location>
</feature>
<protein>
    <submittedName>
        <fullName evidence="8">Phage integrase, N-terminal SAM-like domain</fullName>
    </submittedName>
</protein>
<dbReference type="AlphaFoldDB" id="A0A1H3FNB5"/>
<dbReference type="STRING" id="418495.SAMN05216215_101762"/>
<keyword evidence="1" id="KW-0229">DNA integration</keyword>
<dbReference type="Pfam" id="PF14659">
    <property type="entry name" value="Phage_int_SAM_3"/>
    <property type="match status" value="1"/>
</dbReference>
<dbReference type="InterPro" id="IPR004107">
    <property type="entry name" value="Integrase_SAM-like_N"/>
</dbReference>
<sequence>MPRKRRPEGTRAPNGASSIYLSEADGYWHGRVTVGTKDDGRPDRRHVQAKTETEVIEKVRKLERDRDEGKVRQPGRAWTVEKWLTYWVENIAAATVRPTTMVGYRASVYKHLIPGVGKHRLDRLQPEHLERLYARMQQSGLKAATAHLAHRTVRVALNEAKRRRHITENPAKVAKPPRVEEEEIIPFTVDEARRILDAAAEMRNGTRFVIALTLGLRRGEALGLKWSDMTVTWKHGCPKKSACRKAHRVEKCEQRRGSGTLTIRRAIQQQVWKHGCPDVKPCGHRYGAHCPQRHSGGVVATDVKSRAGRRTVGLPHPVVEALEEHRGHQQVERETARNEWEEGGWVFTNRWGRPVHPTVDFDAWKALLRAANVRDARLHDARHTAATMLLVLKVPLPAVMEIMGWSEASMAKRYMHVPHELVTAIADQVSGMMWPDPEPDDEDDQDEAEPELTADQVAAIRKLAVAMPEHLRAQFEAMLPDDDEDGDPPAGALVSA</sequence>
<keyword evidence="2 4" id="KW-0238">DNA-binding</keyword>
<name>A0A1H3FNB5_9PSEU</name>
<gene>
    <name evidence="8" type="ORF">SAMN05216215_101762</name>
</gene>
<dbReference type="PROSITE" id="PS51898">
    <property type="entry name" value="TYR_RECOMBINASE"/>
    <property type="match status" value="1"/>
</dbReference>
<keyword evidence="3" id="KW-0233">DNA recombination</keyword>
<evidence type="ECO:0000313" key="8">
    <source>
        <dbReference type="EMBL" id="SDX91624.1"/>
    </source>
</evidence>
<dbReference type="SUPFAM" id="SSF56349">
    <property type="entry name" value="DNA breaking-rejoining enzymes"/>
    <property type="match status" value="1"/>
</dbReference>
<dbReference type="PANTHER" id="PTHR30349">
    <property type="entry name" value="PHAGE INTEGRASE-RELATED"/>
    <property type="match status" value="1"/>
</dbReference>
<evidence type="ECO:0000256" key="1">
    <source>
        <dbReference type="ARBA" id="ARBA00022908"/>
    </source>
</evidence>
<dbReference type="InterPro" id="IPR013762">
    <property type="entry name" value="Integrase-like_cat_sf"/>
</dbReference>
<dbReference type="GO" id="GO:0003677">
    <property type="term" value="F:DNA binding"/>
    <property type="evidence" value="ECO:0007669"/>
    <property type="project" value="UniProtKB-UniRule"/>
</dbReference>
<dbReference type="CDD" id="cd01189">
    <property type="entry name" value="INT_ICEBs1_C_like"/>
    <property type="match status" value="1"/>
</dbReference>
<evidence type="ECO:0000256" key="5">
    <source>
        <dbReference type="SAM" id="MobiDB-lite"/>
    </source>
</evidence>
<evidence type="ECO:0000256" key="3">
    <source>
        <dbReference type="ARBA" id="ARBA00023172"/>
    </source>
</evidence>
<accession>A0A1H3FNB5</accession>
<dbReference type="Proteomes" id="UP000199529">
    <property type="component" value="Unassembled WGS sequence"/>
</dbReference>
<dbReference type="GO" id="GO:0006310">
    <property type="term" value="P:DNA recombination"/>
    <property type="evidence" value="ECO:0007669"/>
    <property type="project" value="UniProtKB-KW"/>
</dbReference>
<evidence type="ECO:0000313" key="9">
    <source>
        <dbReference type="Proteomes" id="UP000199529"/>
    </source>
</evidence>
<evidence type="ECO:0000259" key="6">
    <source>
        <dbReference type="PROSITE" id="PS51898"/>
    </source>
</evidence>
<reference evidence="9" key="1">
    <citation type="submission" date="2016-10" db="EMBL/GenBank/DDBJ databases">
        <authorList>
            <person name="Varghese N."/>
            <person name="Submissions S."/>
        </authorList>
    </citation>
    <scope>NUCLEOTIDE SEQUENCE [LARGE SCALE GENOMIC DNA]</scope>
    <source>
        <strain evidence="9">CGMCC 4.3530</strain>
    </source>
</reference>
<dbReference type="PANTHER" id="PTHR30349:SF91">
    <property type="entry name" value="INTA PROTEIN"/>
    <property type="match status" value="1"/>
</dbReference>
<evidence type="ECO:0000256" key="2">
    <source>
        <dbReference type="ARBA" id="ARBA00023125"/>
    </source>
</evidence>
<dbReference type="PROSITE" id="PS51900">
    <property type="entry name" value="CB"/>
    <property type="match status" value="1"/>
</dbReference>
<dbReference type="InterPro" id="IPR011010">
    <property type="entry name" value="DNA_brk_join_enz"/>
</dbReference>
<feature type="compositionally biased region" description="Acidic residues" evidence="5">
    <location>
        <begin position="437"/>
        <end position="452"/>
    </location>
</feature>
<proteinExistence type="predicted"/>
<dbReference type="Pfam" id="PF00589">
    <property type="entry name" value="Phage_integrase"/>
    <property type="match status" value="1"/>
</dbReference>
<dbReference type="EMBL" id="FNOK01000017">
    <property type="protein sequence ID" value="SDX91624.1"/>
    <property type="molecule type" value="Genomic_DNA"/>
</dbReference>
<feature type="region of interest" description="Disordered" evidence="5">
    <location>
        <begin position="431"/>
        <end position="453"/>
    </location>
</feature>
<dbReference type="InterPro" id="IPR002104">
    <property type="entry name" value="Integrase_catalytic"/>
</dbReference>